<evidence type="ECO:0000256" key="3">
    <source>
        <dbReference type="ARBA" id="ARBA00012494"/>
    </source>
</evidence>
<dbReference type="InterPro" id="IPR048397">
    <property type="entry name" value="Methyltrans_Mon_CD"/>
</dbReference>
<dbReference type="KEGG" id="vg:21011812"/>
<dbReference type="NCBIfam" id="TIGR04198">
    <property type="entry name" value="paramyx_RNAcap"/>
    <property type="match status" value="1"/>
</dbReference>
<comment type="catalytic activity">
    <reaction evidence="20">
        <text>a 5'-end (5'-triphosphoguanosine)-(2'-O-methyladenylyl)-adenylyl-cytidylyl-adenosine in mRNA + S-adenosyl-L-methionine = a 5'-end (N(7)-methyl 5'-triphosphoguanosine)-(2'-O-methyladenylyl)-adenylyl-cytidylyl-adenosine in mRNA + S-adenosyl-L-homocysteine</text>
        <dbReference type="Rhea" id="RHEA:65440"/>
        <dbReference type="Rhea" id="RHEA-COMP:16798"/>
        <dbReference type="Rhea" id="RHEA-COMP:16801"/>
        <dbReference type="ChEBI" id="CHEBI:57856"/>
        <dbReference type="ChEBI" id="CHEBI:59789"/>
        <dbReference type="ChEBI" id="CHEBI:156482"/>
        <dbReference type="ChEBI" id="CHEBI:156483"/>
    </reaction>
</comment>
<comment type="catalytic activity">
    <reaction evidence="24">
        <text>a 5'-end (5'-triphosphoguanosine)-adenylyl-adenylyl-cytidylyl-adenosine in mRNA + S-adenosyl-L-methionine = a 5'-end (5'-triphosphoguanosine)-(2'-O-methyladenylyl)-adenylyl-cytidylyl-adenosine in mRNA + S-adenosyl-L-homocysteine + H(+)</text>
        <dbReference type="Rhea" id="RHEA:65380"/>
        <dbReference type="Rhea" id="RHEA-COMP:16797"/>
        <dbReference type="Rhea" id="RHEA-COMP:16801"/>
        <dbReference type="ChEBI" id="CHEBI:15378"/>
        <dbReference type="ChEBI" id="CHEBI:57856"/>
        <dbReference type="ChEBI" id="CHEBI:59789"/>
        <dbReference type="ChEBI" id="CHEBI:156482"/>
        <dbReference type="ChEBI" id="CHEBI:156484"/>
    </reaction>
</comment>
<evidence type="ECO:0000313" key="29">
    <source>
        <dbReference type="EMBL" id="AHY85660.1"/>
    </source>
</evidence>
<evidence type="ECO:0000256" key="12">
    <source>
        <dbReference type="ARBA" id="ARBA00022801"/>
    </source>
</evidence>
<evidence type="ECO:0000256" key="11">
    <source>
        <dbReference type="ARBA" id="ARBA00022741"/>
    </source>
</evidence>
<dbReference type="EMBL" id="KJ399977">
    <property type="protein sequence ID" value="AHY85660.1"/>
    <property type="molecule type" value="Viral_cRNA"/>
</dbReference>
<dbReference type="EC" id="2.1.1.375" evidence="21"/>
<proteinExistence type="predicted"/>
<evidence type="ECO:0000256" key="17">
    <source>
        <dbReference type="ARBA" id="ARBA00023200"/>
    </source>
</evidence>
<keyword evidence="12" id="KW-0378">Hydrolase</keyword>
<evidence type="ECO:0000256" key="15">
    <source>
        <dbReference type="ARBA" id="ARBA00022953"/>
    </source>
</evidence>
<keyword evidence="9" id="KW-0949">S-adenosyl-L-methionine</keyword>
<evidence type="ECO:0000256" key="21">
    <source>
        <dbReference type="ARBA" id="ARBA00026099"/>
    </source>
</evidence>
<dbReference type="InterPro" id="IPR039530">
    <property type="entry name" value="L_methyltransferase_rhabdo"/>
</dbReference>
<dbReference type="Pfam" id="PF14318">
    <property type="entry name" value="Mononeg_mRNAcap"/>
    <property type="match status" value="1"/>
</dbReference>
<dbReference type="PROSITE" id="PS51590">
    <property type="entry name" value="SAM_MT_MNV_L"/>
    <property type="match status" value="1"/>
</dbReference>
<keyword evidence="13" id="KW-0067">ATP-binding</keyword>
<keyword evidence="30" id="KW-1185">Reference proteome</keyword>
<keyword evidence="15" id="KW-0693">Viral RNA replication</keyword>
<evidence type="ECO:0000259" key="28">
    <source>
        <dbReference type="PROSITE" id="PS51590"/>
    </source>
</evidence>
<keyword evidence="8" id="KW-0808">Transferase</keyword>
<keyword evidence="17" id="KW-1035">Host cytoplasm</keyword>
<keyword evidence="11" id="KW-0547">Nucleotide-binding</keyword>
<evidence type="ECO:0000256" key="2">
    <source>
        <dbReference type="ARBA" id="ARBA00004328"/>
    </source>
</evidence>
<evidence type="ECO:0000256" key="5">
    <source>
        <dbReference type="ARBA" id="ARBA00022484"/>
    </source>
</evidence>
<dbReference type="GO" id="GO:0003968">
    <property type="term" value="F:RNA-directed RNA polymerase activity"/>
    <property type="evidence" value="ECO:0007669"/>
    <property type="project" value="UniProtKB-KW"/>
</dbReference>
<dbReference type="InterPro" id="IPR026890">
    <property type="entry name" value="Mononeg_mRNAcap"/>
</dbReference>
<comment type="subcellular location">
    <subcellularLocation>
        <location evidence="1">Host cytoplasm</location>
    </subcellularLocation>
    <subcellularLocation>
        <location evidence="2">Virion</location>
    </subcellularLocation>
</comment>
<evidence type="ECO:0000256" key="13">
    <source>
        <dbReference type="ARBA" id="ARBA00022840"/>
    </source>
</evidence>
<evidence type="ECO:0000256" key="25">
    <source>
        <dbReference type="ARBA" id="ARBA00047370"/>
    </source>
</evidence>
<dbReference type="EC" id="2.7.7.48" evidence="3"/>
<comment type="catalytic activity">
    <reaction evidence="25">
        <text>a 5'-end (5'-triphosphoguanosine)-adenylyl-adenylyl-cytidylyl-adenosine in mRNA + 2 S-adenosyl-L-methionine = a 5'-end (N(7)-methyl 5'-triphosphoguanosine)-(2'-O-methyladenylyl)-adenylyl-cytidylyl-adenosine in mRNA + 2 S-adenosyl-L-homocysteine + H(+)</text>
        <dbReference type="Rhea" id="RHEA:65376"/>
        <dbReference type="Rhea" id="RHEA-COMP:16797"/>
        <dbReference type="Rhea" id="RHEA-COMP:16798"/>
        <dbReference type="ChEBI" id="CHEBI:15378"/>
        <dbReference type="ChEBI" id="CHEBI:57856"/>
        <dbReference type="ChEBI" id="CHEBI:59789"/>
        <dbReference type="ChEBI" id="CHEBI:156483"/>
        <dbReference type="ChEBI" id="CHEBI:156484"/>
        <dbReference type="EC" id="2.1.1.375"/>
    </reaction>
</comment>
<keyword evidence="7" id="KW-0507">mRNA processing</keyword>
<sequence>MLFEEDDVFGADESIFSEYGDWDEEIYDDPNKGLYTLSSSDYNLDSPIIIDKIHNFYLFLTNQQYSQLFDQGDFNLYESFLKKEKINIINIKNPLLCQNFIGDYLLKPVSSTGEWVKLLKKVISDTNSMKELNDSFLRELGLRSLQDMEYISSSTINNYGSKFLCWYKIILGMNNINCKRGIFLNDVTSLTFTPNESHKKAGCLRHYFTGKMQDLGQVIVTKDFVYLKDYHELISRDFALMIKDLLAGRIMCLLDLKIKGRNDSTLLKFFKEGDKLLRTYRNDSYKIFKMIEPVCNNTLTKNGSELIPEFPKFTTFDTYINQETNQLIQEFPASKEFLETVKYAETMECIDIYGCYRLFGHPIIDYFKGLQDLYDLTHSEKVIDEEFVQNLASDLAYMVLEKKFREDKKWYVDKKKIKPSHPLYEYISQSAWPPSHEIQAFGDKWHKLPLIKCFDIPDFIDPSELYSDKSHSIGYSELVDHLIHKPNTPIPTKRVLTSLLNNPDTNWTEFLSRVNEYGFELEELIIGLRAKERELKIKGRFFALMSWALREYFVITEWLIKQHFLPLFEGLTMADDLNTVITKMINKTTGHDHSSCTELITICNHLDYEKWNNNQRGKSNDPVFKVMGQFLGYPNLITRTHEVFEKSFIYFVNRPDMMVSNGTDIASKDKLVCWKGQLGGLEGLRQKGWTITSMLMLLRLPKSSNTLVRTLAQGDNQIVVTTYRPKHSLNQMERNSIYLEIYRNNNNIMKEVRIGATRLGLHIKEEECMQSIGYLNYGKIIVLRGVIFPVITKRICRINSLSNDQLPTMANVLSTVGSNILTISHFHIDLRYIFTIYSFFINFSRVIWELFDCIIGKPVPGIPSSPDNYLNYIISVAYQDPSIGGVCGLSLTRFLIRSFPDPVTESLTFWKIIYDNTENKKLKGLCVSMGNPKLNSMRVGHFKKLLENPGSINLAGGMSPAILLKDAITSEMQKDKMNYRNQIIVDSLKYYESEGPRLIDWLREQRPWYPKFQSEFYSSTFMGIVESHVGMFQNARTIRNCMKMKIEKRFNEVIMKCESQNISYNTRKINTQRLDIWTCSAERADELRSMSWGQKIYGITIPHPAEMMGKTGMGGLNCEICISGPQPFISTLVIDGFPQDVRRGRFRSYLGSRTRESTSLTNPWEKETKIPIIKRAAHLRVSIGWFVSHESPIADMIYQNLKALTGEDWSVGTAGKFKRTGTAQHRYGCSRQSQGGYCAQNPVISSHMITTTDTLGEWAATNYDFMFQATILYCQLLTFTRYQHLTDGFSVHHHFKCLNCIREVDEVEIDCSNSIGLPDVSNVLKGWMTGEKIFSENKITIEIPEANLDHWTQDQLNFQIGFTTGFLFGHSVDSRSIGYDESALFPLGMKKKINPVEYTEGLVFGIMVSSAIHLVTIRPPINKGSTKTMLKGHCHTVITYLTDSEAFQAMCRGGPMLAYFESFQHKIPASYPLNNHDLGLILNNGLKTICNNQADMIYEFKTHKVSRVIIFPETNDSKLISSISLGVNLLSELCKQEIPSQELKSRIKIIKELIINLSMNQIPRRWIYKNTSMSTVNQEIRHLLKERPYTYQVPGKGYKWGSEYVCKVDICYIEGSTEKSTLPDVQIPRWKNILMSAIRLGQIATGSHYKIRSVLTTLKLSIRDAICAGDGSGGIGALILRMYPLSRVVFNSLLDLTNSDLKGSKPSPPSAIDTMGPLKTRCVNLEDVWEYSSDLSQVSTWNYFVDLKTRHHMSVNLMTLDMQVQTEDIQEKIDILFCAFAGRILEKKCTVIYKTYVHRLIKPTNIVNRAWEIFSSIAFARTELSSTLTSEIYIIFQNLSSRNKNYYPHWSNVTPWIMNSYCFKDPKSELKRARKFIGENLLIGIPKNLISNPEMDIAELLQILGVTNRVSLLISEMIEQFLYIRPSDTIHAAVALAGKFIFNALKSDKPPSNTTVENIILIHIGFWTYLAYLTNDLELYKLTNAWTNIYGWIHFNPGTSWSFNKGRRCKTVRVDTRISIAQHLTRSLLKMHNDSFINEDVDGAEHLTRAFCSRWSVQHIHLTSGSFEWKGPWSYPKYINYLTEDVKTNEACDVN</sequence>
<dbReference type="Proteomes" id="UP000169135">
    <property type="component" value="Segment"/>
</dbReference>
<dbReference type="InterPro" id="IPR014023">
    <property type="entry name" value="Mononeg_RNA_pol_cat"/>
</dbReference>
<comment type="catalytic activity">
    <reaction evidence="19">
        <text>a 5'-end triphospho-adenylyl-adenylyl-cytidylyl-adenosine in mRNA + GDP + H(+) = a 5'-end (5'-triphosphoguanosine)-adenylyl-adenylyl-cytidylyl-adenosine in mRNA + diphosphate</text>
        <dbReference type="Rhea" id="RHEA:65436"/>
        <dbReference type="Rhea" id="RHEA-COMP:16797"/>
        <dbReference type="Rhea" id="RHEA-COMP:16799"/>
        <dbReference type="ChEBI" id="CHEBI:15378"/>
        <dbReference type="ChEBI" id="CHEBI:33019"/>
        <dbReference type="ChEBI" id="CHEBI:58189"/>
        <dbReference type="ChEBI" id="CHEBI:156484"/>
        <dbReference type="ChEBI" id="CHEBI:156503"/>
        <dbReference type="EC" id="2.7.7.88"/>
    </reaction>
</comment>
<keyword evidence="6" id="KW-0489">Methyltransferase</keyword>
<evidence type="ECO:0000256" key="24">
    <source>
        <dbReference type="ARBA" id="ARBA00047332"/>
    </source>
</evidence>
<accession>A0A024A262</accession>
<dbReference type="InterPro" id="IPR039736">
    <property type="entry name" value="L_poly_C"/>
</dbReference>
<evidence type="ECO:0000259" key="27">
    <source>
        <dbReference type="PROSITE" id="PS50526"/>
    </source>
</evidence>
<feature type="domain" description="RdRp catalytic" evidence="27">
    <location>
        <begin position="600"/>
        <end position="785"/>
    </location>
</feature>
<evidence type="ECO:0000256" key="4">
    <source>
        <dbReference type="ARBA" id="ARBA00012582"/>
    </source>
</evidence>
<dbReference type="GO" id="GO:0016787">
    <property type="term" value="F:hydrolase activity"/>
    <property type="evidence" value="ECO:0007669"/>
    <property type="project" value="UniProtKB-KW"/>
</dbReference>
<keyword evidence="16" id="KW-0506">mRNA capping</keyword>
<name>A0A024A262_9RHAB</name>
<keyword evidence="5 29" id="KW-0696">RNA-directed RNA polymerase</keyword>
<evidence type="ECO:0000256" key="10">
    <source>
        <dbReference type="ARBA" id="ARBA00022695"/>
    </source>
</evidence>
<dbReference type="Pfam" id="PF00946">
    <property type="entry name" value="Mononeg_RNA_pol"/>
    <property type="match status" value="1"/>
</dbReference>
<evidence type="ECO:0000256" key="9">
    <source>
        <dbReference type="ARBA" id="ARBA00022691"/>
    </source>
</evidence>
<dbReference type="GO" id="GO:0044423">
    <property type="term" value="C:virion component"/>
    <property type="evidence" value="ECO:0007669"/>
    <property type="project" value="UniProtKB-KW"/>
</dbReference>
<dbReference type="Pfam" id="PF14314">
    <property type="entry name" value="Methyltrans_Mon_2nd"/>
    <property type="match status" value="1"/>
</dbReference>
<dbReference type="Pfam" id="PF21080">
    <property type="entry name" value="Methyltrans_Mon_1st"/>
    <property type="match status" value="1"/>
</dbReference>
<dbReference type="InterPro" id="IPR025786">
    <property type="entry name" value="Mononega_L_MeTrfase"/>
</dbReference>
<keyword evidence="18" id="KW-0511">Multifunctional enzyme</keyword>
<dbReference type="EC" id="2.7.7.88" evidence="4"/>
<evidence type="ECO:0000256" key="26">
    <source>
        <dbReference type="ARBA" id="ARBA00048548"/>
    </source>
</evidence>
<gene>
    <name evidence="29" type="primary">L</name>
</gene>
<reference evidence="29 30" key="1">
    <citation type="submission" date="2014-02" db="EMBL/GenBank/DDBJ databases">
        <title>Characterisation of Almpiwar virus, Harrison Dam virus and Walkabout Creek virus; three novel rhabdoviruses from northern Australia.</title>
        <authorList>
            <person name="McAllister J."/>
            <person name="Gauci P.J."/>
            <person name="Mitchell I.R."/>
            <person name="Boyle D.B."/>
            <person name="Bulach D.M."/>
            <person name="Weir R.P."/>
            <person name="Melville L.F."/>
            <person name="Davis S.S."/>
            <person name="Gubala A.J."/>
        </authorList>
    </citation>
    <scope>NUCLEOTIDE SEQUENCE [LARGE SCALE GENOMIC DNA]</scope>
    <source>
        <strain evidence="29">MRM4059</strain>
    </source>
</reference>
<dbReference type="GO" id="GO:0004482">
    <property type="term" value="F:mRNA 5'-cap (guanine-N7-)-methyltransferase activity"/>
    <property type="evidence" value="ECO:0007669"/>
    <property type="project" value="InterPro"/>
</dbReference>
<evidence type="ECO:0000256" key="23">
    <source>
        <dbReference type="ARBA" id="ARBA00031012"/>
    </source>
</evidence>
<evidence type="ECO:0000256" key="8">
    <source>
        <dbReference type="ARBA" id="ARBA00022679"/>
    </source>
</evidence>
<evidence type="ECO:0000256" key="1">
    <source>
        <dbReference type="ARBA" id="ARBA00004192"/>
    </source>
</evidence>
<evidence type="ECO:0000256" key="20">
    <source>
        <dbReference type="ARBA" id="ARBA00024499"/>
    </source>
</evidence>
<evidence type="ECO:0000256" key="16">
    <source>
        <dbReference type="ARBA" id="ARBA00023042"/>
    </source>
</evidence>
<evidence type="ECO:0000256" key="7">
    <source>
        <dbReference type="ARBA" id="ARBA00022664"/>
    </source>
</evidence>
<evidence type="ECO:0000256" key="14">
    <source>
        <dbReference type="ARBA" id="ARBA00022844"/>
    </source>
</evidence>
<evidence type="ECO:0000256" key="6">
    <source>
        <dbReference type="ARBA" id="ARBA00022603"/>
    </source>
</evidence>
<dbReference type="PROSITE" id="PS50526">
    <property type="entry name" value="RDRP_SSRNA_NEG_NONSEG"/>
    <property type="match status" value="1"/>
</dbReference>
<evidence type="ECO:0000256" key="19">
    <source>
        <dbReference type="ARBA" id="ARBA00024494"/>
    </source>
</evidence>
<evidence type="ECO:0000313" key="30">
    <source>
        <dbReference type="Proteomes" id="UP000169135"/>
    </source>
</evidence>
<keyword evidence="10" id="KW-0548">Nucleotidyltransferase</keyword>
<comment type="catalytic activity">
    <reaction evidence="26">
        <text>GTP + H2O = GDP + phosphate + H(+)</text>
        <dbReference type="Rhea" id="RHEA:19669"/>
        <dbReference type="ChEBI" id="CHEBI:15377"/>
        <dbReference type="ChEBI" id="CHEBI:15378"/>
        <dbReference type="ChEBI" id="CHEBI:37565"/>
        <dbReference type="ChEBI" id="CHEBI:43474"/>
        <dbReference type="ChEBI" id="CHEBI:58189"/>
    </reaction>
</comment>
<feature type="domain" description="Mononegavirus-type SAM-dependent 2'-O-MTase" evidence="28">
    <location>
        <begin position="1639"/>
        <end position="1835"/>
    </location>
</feature>
<keyword evidence="14" id="KW-0946">Virion</keyword>
<evidence type="ECO:0000256" key="22">
    <source>
        <dbReference type="ARBA" id="ARBA00030436"/>
    </source>
</evidence>
<dbReference type="RefSeq" id="YP_009094372.1">
    <property type="nucleotide sequence ID" value="NC_025391.1"/>
</dbReference>
<organism evidence="29 30">
    <name type="scientific">Almpiwar virus</name>
    <dbReference type="NCBI Taxonomy" id="318843"/>
    <lineage>
        <taxon>Viruses</taxon>
        <taxon>Riboviria</taxon>
        <taxon>Orthornavirae</taxon>
        <taxon>Negarnaviricota</taxon>
        <taxon>Haploviricotina</taxon>
        <taxon>Monjiviricetes</taxon>
        <taxon>Mononegavirales</taxon>
        <taxon>Rhabdoviridae</taxon>
        <taxon>Alpharhabdovirinae</taxon>
        <taxon>Sripuvirus</taxon>
        <taxon>Sripuvirus almpiwar</taxon>
    </lineage>
</organism>
<evidence type="ECO:0000256" key="18">
    <source>
        <dbReference type="ARBA" id="ARBA00023268"/>
    </source>
</evidence>
<protein>
    <recommendedName>
        <fullName evidence="23">Replicase</fullName>
        <ecNumber evidence="21">2.1.1.375</ecNumber>
        <ecNumber evidence="3">2.7.7.48</ecNumber>
        <ecNumber evidence="4">2.7.7.88</ecNumber>
    </recommendedName>
    <alternativeName>
        <fullName evidence="22">Transcriptase</fullName>
    </alternativeName>
</protein>
<dbReference type="GO" id="GO:0030430">
    <property type="term" value="C:host cell cytoplasm"/>
    <property type="evidence" value="ECO:0007669"/>
    <property type="project" value="UniProtKB-SubCell"/>
</dbReference>
<dbReference type="GO" id="GO:0005524">
    <property type="term" value="F:ATP binding"/>
    <property type="evidence" value="ECO:0007669"/>
    <property type="project" value="UniProtKB-KW"/>
</dbReference>